<dbReference type="Proteomes" id="UP000198916">
    <property type="component" value="Unassembled WGS sequence"/>
</dbReference>
<keyword evidence="6" id="KW-0500">Molybdenum</keyword>
<comment type="similarity">
    <text evidence="3 6">Belongs to the MoeA family.</text>
</comment>
<organism evidence="8 9">
    <name type="scientific">Parapedobacter koreensis</name>
    <dbReference type="NCBI Taxonomy" id="332977"/>
    <lineage>
        <taxon>Bacteria</taxon>
        <taxon>Pseudomonadati</taxon>
        <taxon>Bacteroidota</taxon>
        <taxon>Sphingobacteriia</taxon>
        <taxon>Sphingobacteriales</taxon>
        <taxon>Sphingobacteriaceae</taxon>
        <taxon>Parapedobacter</taxon>
    </lineage>
</organism>
<dbReference type="SUPFAM" id="SSF63882">
    <property type="entry name" value="MoeA N-terminal region -like"/>
    <property type="match status" value="1"/>
</dbReference>
<dbReference type="GO" id="GO:0006777">
    <property type="term" value="P:Mo-molybdopterin cofactor biosynthetic process"/>
    <property type="evidence" value="ECO:0007669"/>
    <property type="project" value="UniProtKB-UniRule"/>
</dbReference>
<dbReference type="Gene3D" id="2.40.340.10">
    <property type="entry name" value="MoeA, C-terminal, domain IV"/>
    <property type="match status" value="1"/>
</dbReference>
<dbReference type="InterPro" id="IPR038987">
    <property type="entry name" value="MoeA-like"/>
</dbReference>
<evidence type="ECO:0000256" key="3">
    <source>
        <dbReference type="ARBA" id="ARBA00010763"/>
    </source>
</evidence>
<dbReference type="Pfam" id="PF03453">
    <property type="entry name" value="MoeA_N"/>
    <property type="match status" value="1"/>
</dbReference>
<sequence length="406" mass="43786">MSNGKYQSSQIISVAEAKAILNAQAFERKTVRKSLPEAVGQVLAEDVCAQVDVPAFDQSSMDGYAFTFADWKPGVTLAVVGKIPAGASGQLAVGMGEAARIFTGAPLPEGTDTVVMQERTEEISGQLRIDQVDLKQGDHTRTRGAEINRGEVALVQGMPLTAAAIGFLAGVGCDQVVVYALPTVALVITGDELQQPGKPLLHGEVYEASSSMLRAALAQMGIADVQVYYAEDTLEGTIKVLDTALQVSDVVLLTGGVSVGEYDFVVQAASRCGVQQLFHRVRQRPGKPLYAGRKANQPIFGLPGNPSSVLTCFYQYVWPQLRKLTGHNDTLTALRVPLAAAYDKHNQLTHFLKGVYRDGYATILPAQESYRMRTFAVANCLVVLDEAMRHYDANELVDIHLLPSYG</sequence>
<dbReference type="InterPro" id="IPR036688">
    <property type="entry name" value="MoeA_C_domain_IV_sf"/>
</dbReference>
<dbReference type="InterPro" id="IPR001453">
    <property type="entry name" value="MoaB/Mog_dom"/>
</dbReference>
<evidence type="ECO:0000256" key="6">
    <source>
        <dbReference type="RuleBase" id="RU365090"/>
    </source>
</evidence>
<dbReference type="Pfam" id="PF03454">
    <property type="entry name" value="MoeA_C"/>
    <property type="match status" value="1"/>
</dbReference>
<dbReference type="InterPro" id="IPR005110">
    <property type="entry name" value="MoeA_linker/N"/>
</dbReference>
<dbReference type="AlphaFoldDB" id="A0A1H7MQ60"/>
<dbReference type="SUPFAM" id="SSF53218">
    <property type="entry name" value="Molybdenum cofactor biosynthesis proteins"/>
    <property type="match status" value="1"/>
</dbReference>
<dbReference type="SUPFAM" id="SSF63867">
    <property type="entry name" value="MoeA C-terminal domain-like"/>
    <property type="match status" value="1"/>
</dbReference>
<feature type="domain" description="MoaB/Mog" evidence="7">
    <location>
        <begin position="185"/>
        <end position="323"/>
    </location>
</feature>
<dbReference type="PANTHER" id="PTHR10192">
    <property type="entry name" value="MOLYBDOPTERIN BIOSYNTHESIS PROTEIN"/>
    <property type="match status" value="1"/>
</dbReference>
<comment type="cofactor">
    <cofactor evidence="6">
        <name>Mg(2+)</name>
        <dbReference type="ChEBI" id="CHEBI:18420"/>
    </cofactor>
</comment>
<dbReference type="EMBL" id="FNZR01000003">
    <property type="protein sequence ID" value="SEL13343.1"/>
    <property type="molecule type" value="Genomic_DNA"/>
</dbReference>
<evidence type="ECO:0000256" key="1">
    <source>
        <dbReference type="ARBA" id="ARBA00002901"/>
    </source>
</evidence>
<dbReference type="Gene3D" id="3.90.105.10">
    <property type="entry name" value="Molybdopterin biosynthesis moea protein, domain 2"/>
    <property type="match status" value="1"/>
</dbReference>
<dbReference type="Gene3D" id="2.170.190.11">
    <property type="entry name" value="Molybdopterin biosynthesis moea protein, domain 3"/>
    <property type="match status" value="1"/>
</dbReference>
<dbReference type="STRING" id="332977.SAMN05421740_103603"/>
<dbReference type="NCBIfam" id="TIGR00177">
    <property type="entry name" value="molyb_syn"/>
    <property type="match status" value="1"/>
</dbReference>
<dbReference type="GO" id="GO:0061599">
    <property type="term" value="F:molybdopterin molybdotransferase activity"/>
    <property type="evidence" value="ECO:0007669"/>
    <property type="project" value="UniProtKB-UniRule"/>
</dbReference>
<dbReference type="SMART" id="SM00852">
    <property type="entry name" value="MoCF_biosynth"/>
    <property type="match status" value="1"/>
</dbReference>
<comment type="catalytic activity">
    <reaction evidence="5">
        <text>adenylyl-molybdopterin + molybdate = Mo-molybdopterin + AMP + H(+)</text>
        <dbReference type="Rhea" id="RHEA:35047"/>
        <dbReference type="ChEBI" id="CHEBI:15378"/>
        <dbReference type="ChEBI" id="CHEBI:36264"/>
        <dbReference type="ChEBI" id="CHEBI:62727"/>
        <dbReference type="ChEBI" id="CHEBI:71302"/>
        <dbReference type="ChEBI" id="CHEBI:456215"/>
        <dbReference type="EC" id="2.10.1.1"/>
    </reaction>
</comment>
<dbReference type="InterPro" id="IPR005111">
    <property type="entry name" value="MoeA_C_domain_IV"/>
</dbReference>
<dbReference type="PANTHER" id="PTHR10192:SF5">
    <property type="entry name" value="GEPHYRIN"/>
    <property type="match status" value="1"/>
</dbReference>
<dbReference type="NCBIfam" id="NF045515">
    <property type="entry name" value="Glp_gephyrin"/>
    <property type="match status" value="1"/>
</dbReference>
<dbReference type="Pfam" id="PF00994">
    <property type="entry name" value="MoCF_biosynth"/>
    <property type="match status" value="1"/>
</dbReference>
<dbReference type="GO" id="GO:0046872">
    <property type="term" value="F:metal ion binding"/>
    <property type="evidence" value="ECO:0007669"/>
    <property type="project" value="UniProtKB-UniRule"/>
</dbReference>
<evidence type="ECO:0000256" key="2">
    <source>
        <dbReference type="ARBA" id="ARBA00005046"/>
    </source>
</evidence>
<accession>A0A1H7MQ60</accession>
<keyword evidence="6" id="KW-0460">Magnesium</keyword>
<dbReference type="InterPro" id="IPR036135">
    <property type="entry name" value="MoeA_linker/N_sf"/>
</dbReference>
<dbReference type="CDD" id="cd00887">
    <property type="entry name" value="MoeA"/>
    <property type="match status" value="1"/>
</dbReference>
<evidence type="ECO:0000313" key="9">
    <source>
        <dbReference type="Proteomes" id="UP000198916"/>
    </source>
</evidence>
<dbReference type="InterPro" id="IPR036425">
    <property type="entry name" value="MoaB/Mog-like_dom_sf"/>
</dbReference>
<evidence type="ECO:0000259" key="7">
    <source>
        <dbReference type="SMART" id="SM00852"/>
    </source>
</evidence>
<dbReference type="EC" id="2.10.1.1" evidence="6"/>
<keyword evidence="9" id="KW-1185">Reference proteome</keyword>
<keyword evidence="6" id="KW-0479">Metal-binding</keyword>
<keyword evidence="4 6" id="KW-0501">Molybdenum cofactor biosynthesis</keyword>
<reference evidence="9" key="1">
    <citation type="submission" date="2016-10" db="EMBL/GenBank/DDBJ databases">
        <authorList>
            <person name="Varghese N."/>
            <person name="Submissions S."/>
        </authorList>
    </citation>
    <scope>NUCLEOTIDE SEQUENCE [LARGE SCALE GENOMIC DNA]</scope>
    <source>
        <strain evidence="9">Jip14</strain>
    </source>
</reference>
<dbReference type="OrthoDB" id="9804758at2"/>
<name>A0A1H7MQ60_9SPHI</name>
<dbReference type="Gene3D" id="3.40.980.10">
    <property type="entry name" value="MoaB/Mog-like domain"/>
    <property type="match status" value="1"/>
</dbReference>
<protein>
    <recommendedName>
        <fullName evidence="6">Molybdopterin molybdenumtransferase</fullName>
        <ecNumber evidence="6">2.10.1.1</ecNumber>
    </recommendedName>
</protein>
<evidence type="ECO:0000256" key="4">
    <source>
        <dbReference type="ARBA" id="ARBA00023150"/>
    </source>
</evidence>
<proteinExistence type="inferred from homology"/>
<dbReference type="UniPathway" id="UPA00344"/>
<comment type="pathway">
    <text evidence="2 6">Cofactor biosynthesis; molybdopterin biosynthesis.</text>
</comment>
<evidence type="ECO:0000313" key="8">
    <source>
        <dbReference type="EMBL" id="SEL13343.1"/>
    </source>
</evidence>
<dbReference type="RefSeq" id="WP_090605201.1">
    <property type="nucleotide sequence ID" value="NZ_FNZR01000003.1"/>
</dbReference>
<evidence type="ECO:0000256" key="5">
    <source>
        <dbReference type="ARBA" id="ARBA00047317"/>
    </source>
</evidence>
<dbReference type="GO" id="GO:0005829">
    <property type="term" value="C:cytosol"/>
    <property type="evidence" value="ECO:0007669"/>
    <property type="project" value="TreeGrafter"/>
</dbReference>
<comment type="function">
    <text evidence="1 6">Catalyzes the insertion of molybdate into adenylated molybdopterin with the concomitant release of AMP.</text>
</comment>
<keyword evidence="6" id="KW-0808">Transferase</keyword>
<gene>
    <name evidence="8" type="ORF">SAMN05421740_103603</name>
</gene>